<name>A0A143PJE7_LUTPR</name>
<keyword evidence="5" id="KW-1185">Reference proteome</keyword>
<dbReference type="InterPro" id="IPR028994">
    <property type="entry name" value="Integrin_alpha_N"/>
</dbReference>
<dbReference type="PATRIC" id="fig|1813736.3.peg.1983"/>
<feature type="domain" description="ASPIC/UnbV" evidence="3">
    <location>
        <begin position="490"/>
        <end position="556"/>
    </location>
</feature>
<dbReference type="Gene3D" id="2.130.10.130">
    <property type="entry name" value="Integrin alpha, N-terminal"/>
    <property type="match status" value="3"/>
</dbReference>
<accession>A0A143PJE7</accession>
<evidence type="ECO:0000313" key="5">
    <source>
        <dbReference type="Proteomes" id="UP000076079"/>
    </source>
</evidence>
<dbReference type="SUPFAM" id="SSF69318">
    <property type="entry name" value="Integrin alpha N-terminal domain"/>
    <property type="match status" value="1"/>
</dbReference>
<evidence type="ECO:0000259" key="3">
    <source>
        <dbReference type="Pfam" id="PF07593"/>
    </source>
</evidence>
<dbReference type="Pfam" id="PF13517">
    <property type="entry name" value="FG-GAP_3"/>
    <property type="match status" value="3"/>
</dbReference>
<proteinExistence type="predicted"/>
<organism evidence="4 5">
    <name type="scientific">Luteitalea pratensis</name>
    <dbReference type="NCBI Taxonomy" id="1855912"/>
    <lineage>
        <taxon>Bacteria</taxon>
        <taxon>Pseudomonadati</taxon>
        <taxon>Acidobacteriota</taxon>
        <taxon>Vicinamibacteria</taxon>
        <taxon>Vicinamibacterales</taxon>
        <taxon>Vicinamibacteraceae</taxon>
        <taxon>Luteitalea</taxon>
    </lineage>
</organism>
<gene>
    <name evidence="4" type="ORF">LuPra_01891</name>
</gene>
<dbReference type="InterPro" id="IPR011519">
    <property type="entry name" value="UnbV_ASPIC"/>
</dbReference>
<reference evidence="4 5" key="1">
    <citation type="journal article" date="2016" name="Genome Announc.">
        <title>First Complete Genome Sequence of a Subdivision 6 Acidobacterium Strain.</title>
        <authorList>
            <person name="Huang S."/>
            <person name="Vieira S."/>
            <person name="Bunk B."/>
            <person name="Riedel T."/>
            <person name="Sproer C."/>
            <person name="Overmann J."/>
        </authorList>
    </citation>
    <scope>NUCLEOTIDE SEQUENCE [LARGE SCALE GENOMIC DNA]</scope>
    <source>
        <strain evidence="5">DSM 100886 HEG_-6_39</strain>
    </source>
</reference>
<dbReference type="PANTHER" id="PTHR16026">
    <property type="entry name" value="CARTILAGE ACIDIC PROTEIN 1"/>
    <property type="match status" value="1"/>
</dbReference>
<feature type="chain" id="PRO_5007511450" evidence="2">
    <location>
        <begin position="25"/>
        <end position="572"/>
    </location>
</feature>
<dbReference type="EMBL" id="CP015136">
    <property type="protein sequence ID" value="AMY08687.1"/>
    <property type="molecule type" value="Genomic_DNA"/>
</dbReference>
<dbReference type="InterPro" id="IPR013517">
    <property type="entry name" value="FG-GAP"/>
</dbReference>
<feature type="signal peptide" evidence="2">
    <location>
        <begin position="1"/>
        <end position="24"/>
    </location>
</feature>
<dbReference type="PANTHER" id="PTHR16026:SF0">
    <property type="entry name" value="CARTILAGE ACIDIC PROTEIN 1"/>
    <property type="match status" value="1"/>
</dbReference>
<sequence precursor="true">MAHPRPARHVLLLLAAGVAVVPYAAPVPPPSVHLTDVSAASGITAENYTGRPDRKDYIFEVKGGGVGALDYDGDGWVDLLFSRGSSMERWRRGDNPGPVLYRNRRDGTFEDVTRAAGLTRGGWGIGVSVADYDNDGWVDVYLTNLGADVLYRNNGNGTFTDVTGKAGIRAEGWSSSAAFGDFDGDGHLDLYVAAYLDVGPDALPVGPAGGTCTYVGVPVLCGPRGLPGARDLYFHNNGDGTFTEQSEVSGASDEKRYFGLGVVTADVDGDRDLDLYVGNDATPNYLFVNRGNGRFDERGFESGTAVSGDGNEQASMGVDAADFDNDGRLDLYATHFANDYSTLYRNLGELLFEDITARAHLRAPAWPFVKWGTAFLDLDQDGWKDLVHANGHVYPHLRDAPGKETYEQPALSVYVNDRDGTFRDASGEVGPDAGKRVIGRGLAFADLDNDGDLDLVVACLDSKPLMLRNDQAPGRWLMLRAVGSKANRDAIGTRITARTGERSQVWEVKRTVGIYSASDPRAHFGLGDAAKADLVRVEWPGGKVDEFRDVPAGRHYLVDEAKGLSLEPLRGR</sequence>
<dbReference type="STRING" id="1855912.LuPra_01891"/>
<protein>
    <submittedName>
        <fullName evidence="4">FG-GAP repeat</fullName>
    </submittedName>
</protein>
<evidence type="ECO:0000256" key="1">
    <source>
        <dbReference type="ARBA" id="ARBA00022729"/>
    </source>
</evidence>
<reference evidence="5" key="2">
    <citation type="submission" date="2016-04" db="EMBL/GenBank/DDBJ databases">
        <title>First Complete Genome Sequence of a Subdivision 6 Acidobacterium.</title>
        <authorList>
            <person name="Huang S."/>
            <person name="Vieira S."/>
            <person name="Bunk B."/>
            <person name="Riedel T."/>
            <person name="Sproeer C."/>
            <person name="Overmann J."/>
        </authorList>
    </citation>
    <scope>NUCLEOTIDE SEQUENCE [LARGE SCALE GENOMIC DNA]</scope>
    <source>
        <strain evidence="5">DSM 100886 HEG_-6_39</strain>
    </source>
</reference>
<evidence type="ECO:0000256" key="2">
    <source>
        <dbReference type="SAM" id="SignalP"/>
    </source>
</evidence>
<evidence type="ECO:0000313" key="4">
    <source>
        <dbReference type="EMBL" id="AMY08687.1"/>
    </source>
</evidence>
<dbReference type="Pfam" id="PF07593">
    <property type="entry name" value="UnbV_ASPIC"/>
    <property type="match status" value="1"/>
</dbReference>
<dbReference type="RefSeq" id="WP_162271342.1">
    <property type="nucleotide sequence ID" value="NZ_CP015136.1"/>
</dbReference>
<dbReference type="KEGG" id="abac:LuPra_01891"/>
<dbReference type="InterPro" id="IPR027039">
    <property type="entry name" value="Crtac1"/>
</dbReference>
<dbReference type="Proteomes" id="UP000076079">
    <property type="component" value="Chromosome"/>
</dbReference>
<keyword evidence="1 2" id="KW-0732">Signal</keyword>
<dbReference type="AlphaFoldDB" id="A0A143PJE7"/>